<comment type="caution">
    <text evidence="1">The sequence shown here is derived from an EMBL/GenBank/DDBJ whole genome shotgun (WGS) entry which is preliminary data.</text>
</comment>
<dbReference type="EMBL" id="MU117980">
    <property type="protein sequence ID" value="KAF9650850.1"/>
    <property type="molecule type" value="Genomic_DNA"/>
</dbReference>
<gene>
    <name evidence="1" type="ORF">BDM02DRAFT_1208701</name>
</gene>
<evidence type="ECO:0000313" key="1">
    <source>
        <dbReference type="EMBL" id="KAF9650850.1"/>
    </source>
</evidence>
<proteinExistence type="predicted"/>
<reference evidence="1" key="2">
    <citation type="journal article" date="2020" name="Nat. Commun.">
        <title>Large-scale genome sequencing of mycorrhizal fungi provides insights into the early evolution of symbiotic traits.</title>
        <authorList>
            <person name="Miyauchi S."/>
            <person name="Kiss E."/>
            <person name="Kuo A."/>
            <person name="Drula E."/>
            <person name="Kohler A."/>
            <person name="Sanchez-Garcia M."/>
            <person name="Morin E."/>
            <person name="Andreopoulos B."/>
            <person name="Barry K.W."/>
            <person name="Bonito G."/>
            <person name="Buee M."/>
            <person name="Carver A."/>
            <person name="Chen C."/>
            <person name="Cichocki N."/>
            <person name="Clum A."/>
            <person name="Culley D."/>
            <person name="Crous P.W."/>
            <person name="Fauchery L."/>
            <person name="Girlanda M."/>
            <person name="Hayes R.D."/>
            <person name="Keri Z."/>
            <person name="LaButti K."/>
            <person name="Lipzen A."/>
            <person name="Lombard V."/>
            <person name="Magnuson J."/>
            <person name="Maillard F."/>
            <person name="Murat C."/>
            <person name="Nolan M."/>
            <person name="Ohm R.A."/>
            <person name="Pangilinan J."/>
            <person name="Pereira M.F."/>
            <person name="Perotto S."/>
            <person name="Peter M."/>
            <person name="Pfister S."/>
            <person name="Riley R."/>
            <person name="Sitrit Y."/>
            <person name="Stielow J.B."/>
            <person name="Szollosi G."/>
            <person name="Zifcakova L."/>
            <person name="Stursova M."/>
            <person name="Spatafora J.W."/>
            <person name="Tedersoo L."/>
            <person name="Vaario L.M."/>
            <person name="Yamada A."/>
            <person name="Yan M."/>
            <person name="Wang P."/>
            <person name="Xu J."/>
            <person name="Bruns T."/>
            <person name="Baldrian P."/>
            <person name="Vilgalys R."/>
            <person name="Dunand C."/>
            <person name="Henrissat B."/>
            <person name="Grigoriev I.V."/>
            <person name="Hibbett D."/>
            <person name="Nagy L.G."/>
            <person name="Martin F.M."/>
        </authorList>
    </citation>
    <scope>NUCLEOTIDE SEQUENCE</scope>
    <source>
        <strain evidence="1">P2</strain>
    </source>
</reference>
<accession>A0ACB6ZN74</accession>
<name>A0ACB6ZN74_THEGA</name>
<dbReference type="Proteomes" id="UP000886501">
    <property type="component" value="Unassembled WGS sequence"/>
</dbReference>
<reference evidence="1" key="1">
    <citation type="submission" date="2019-10" db="EMBL/GenBank/DDBJ databases">
        <authorList>
            <consortium name="DOE Joint Genome Institute"/>
            <person name="Kuo A."/>
            <person name="Miyauchi S."/>
            <person name="Kiss E."/>
            <person name="Drula E."/>
            <person name="Kohler A."/>
            <person name="Sanchez-Garcia M."/>
            <person name="Andreopoulos B."/>
            <person name="Barry K.W."/>
            <person name="Bonito G."/>
            <person name="Buee M."/>
            <person name="Carver A."/>
            <person name="Chen C."/>
            <person name="Cichocki N."/>
            <person name="Clum A."/>
            <person name="Culley D."/>
            <person name="Crous P.W."/>
            <person name="Fauchery L."/>
            <person name="Girlanda M."/>
            <person name="Hayes R."/>
            <person name="Keri Z."/>
            <person name="Labutti K."/>
            <person name="Lipzen A."/>
            <person name="Lombard V."/>
            <person name="Magnuson J."/>
            <person name="Maillard F."/>
            <person name="Morin E."/>
            <person name="Murat C."/>
            <person name="Nolan M."/>
            <person name="Ohm R."/>
            <person name="Pangilinan J."/>
            <person name="Pereira M."/>
            <person name="Perotto S."/>
            <person name="Peter M."/>
            <person name="Riley R."/>
            <person name="Sitrit Y."/>
            <person name="Stielow B."/>
            <person name="Szollosi G."/>
            <person name="Zifcakova L."/>
            <person name="Stursova M."/>
            <person name="Spatafora J.W."/>
            <person name="Tedersoo L."/>
            <person name="Vaario L.-M."/>
            <person name="Yamada A."/>
            <person name="Yan M."/>
            <person name="Wang P."/>
            <person name="Xu J."/>
            <person name="Bruns T."/>
            <person name="Baldrian P."/>
            <person name="Vilgalys R."/>
            <person name="Henrissat B."/>
            <person name="Grigoriev I.V."/>
            <person name="Hibbett D."/>
            <person name="Nagy L.G."/>
            <person name="Martin F.M."/>
        </authorList>
    </citation>
    <scope>NUCLEOTIDE SEQUENCE</scope>
    <source>
        <strain evidence="1">P2</strain>
    </source>
</reference>
<protein>
    <submittedName>
        <fullName evidence="1">Siroheme synthase</fullName>
    </submittedName>
</protein>
<organism evidence="1 2">
    <name type="scientific">Thelephora ganbajun</name>
    <name type="common">Ganba fungus</name>
    <dbReference type="NCBI Taxonomy" id="370292"/>
    <lineage>
        <taxon>Eukaryota</taxon>
        <taxon>Fungi</taxon>
        <taxon>Dikarya</taxon>
        <taxon>Basidiomycota</taxon>
        <taxon>Agaricomycotina</taxon>
        <taxon>Agaricomycetes</taxon>
        <taxon>Thelephorales</taxon>
        <taxon>Thelephoraceae</taxon>
        <taxon>Thelephora</taxon>
    </lineage>
</organism>
<sequence>MPTTSLLLAWQLKGKRVLIVGGGDVASGRLESILAAEALVTLISPRQGLHSKTLGLLQQNPDRILYRDRDFSATQDLEGIDMVLTAIDDTNISRSICNLARERRIPVNVADIPPLCDFYFGSQIQRGNLQVLISTNGQSPKLANIIKKQIESNLPESVAKAIENVGALRAKLRERAPGVGSDVGKKRMRWMVDVCNKWSLEDLALLDDQGIEKMLNLGWEKGTVISTSEAGIPTSRFKLPEYTLPAVAGFLSGSLITCLAVIARRR</sequence>
<evidence type="ECO:0000313" key="2">
    <source>
        <dbReference type="Proteomes" id="UP000886501"/>
    </source>
</evidence>
<keyword evidence="2" id="KW-1185">Reference proteome</keyword>